<evidence type="ECO:0000313" key="4">
    <source>
        <dbReference type="Proteomes" id="UP000030651"/>
    </source>
</evidence>
<evidence type="ECO:0008006" key="5">
    <source>
        <dbReference type="Google" id="ProtNLM"/>
    </source>
</evidence>
<feature type="region of interest" description="Disordered" evidence="1">
    <location>
        <begin position="201"/>
        <end position="227"/>
    </location>
</feature>
<name>W3WL72_PESFW</name>
<dbReference type="RefSeq" id="XP_007841279.1">
    <property type="nucleotide sequence ID" value="XM_007843088.1"/>
</dbReference>
<evidence type="ECO:0000256" key="2">
    <source>
        <dbReference type="SAM" id="SignalP"/>
    </source>
</evidence>
<feature type="chain" id="PRO_5004834771" description="Apple domain-containing protein" evidence="2">
    <location>
        <begin position="24"/>
        <end position="620"/>
    </location>
</feature>
<feature type="region of interest" description="Disordered" evidence="1">
    <location>
        <begin position="40"/>
        <end position="67"/>
    </location>
</feature>
<feature type="region of interest" description="Disordered" evidence="1">
    <location>
        <begin position="80"/>
        <end position="155"/>
    </location>
</feature>
<feature type="compositionally biased region" description="Basic and acidic residues" evidence="1">
    <location>
        <begin position="144"/>
        <end position="155"/>
    </location>
</feature>
<dbReference type="GeneID" id="19279520"/>
<dbReference type="OrthoDB" id="4765318at2759"/>
<dbReference type="EMBL" id="KI912121">
    <property type="protein sequence ID" value="ETS73561.1"/>
    <property type="molecule type" value="Genomic_DNA"/>
</dbReference>
<dbReference type="HOGENOM" id="CLU_476588_0_0_1"/>
<feature type="region of interest" description="Disordered" evidence="1">
    <location>
        <begin position="599"/>
        <end position="620"/>
    </location>
</feature>
<gene>
    <name evidence="3" type="ORF">PFICI_14507</name>
</gene>
<accession>W3WL72</accession>
<proteinExistence type="predicted"/>
<feature type="compositionally biased region" description="Low complexity" evidence="1">
    <location>
        <begin position="205"/>
        <end position="227"/>
    </location>
</feature>
<feature type="compositionally biased region" description="Basic and acidic residues" evidence="1">
    <location>
        <begin position="118"/>
        <end position="129"/>
    </location>
</feature>
<dbReference type="AlphaFoldDB" id="W3WL72"/>
<keyword evidence="4" id="KW-1185">Reference proteome</keyword>
<evidence type="ECO:0000256" key="1">
    <source>
        <dbReference type="SAM" id="MobiDB-lite"/>
    </source>
</evidence>
<feature type="compositionally biased region" description="Acidic residues" evidence="1">
    <location>
        <begin position="107"/>
        <end position="117"/>
    </location>
</feature>
<feature type="signal peptide" evidence="2">
    <location>
        <begin position="1"/>
        <end position="23"/>
    </location>
</feature>
<organism evidence="3 4">
    <name type="scientific">Pestalotiopsis fici (strain W106-1 / CGMCC3.15140)</name>
    <dbReference type="NCBI Taxonomy" id="1229662"/>
    <lineage>
        <taxon>Eukaryota</taxon>
        <taxon>Fungi</taxon>
        <taxon>Dikarya</taxon>
        <taxon>Ascomycota</taxon>
        <taxon>Pezizomycotina</taxon>
        <taxon>Sordariomycetes</taxon>
        <taxon>Xylariomycetidae</taxon>
        <taxon>Amphisphaeriales</taxon>
        <taxon>Sporocadaceae</taxon>
        <taxon>Pestalotiopsis</taxon>
    </lineage>
</organism>
<dbReference type="Proteomes" id="UP000030651">
    <property type="component" value="Unassembled WGS sequence"/>
</dbReference>
<reference evidence="4" key="1">
    <citation type="journal article" date="2015" name="BMC Genomics">
        <title>Genomic and transcriptomic analysis of the endophytic fungus Pestalotiopsis fici reveals its lifestyle and high potential for synthesis of natural products.</title>
        <authorList>
            <person name="Wang X."/>
            <person name="Zhang X."/>
            <person name="Liu L."/>
            <person name="Xiang M."/>
            <person name="Wang W."/>
            <person name="Sun X."/>
            <person name="Che Y."/>
            <person name="Guo L."/>
            <person name="Liu G."/>
            <person name="Guo L."/>
            <person name="Wang C."/>
            <person name="Yin W.B."/>
            <person name="Stadler M."/>
            <person name="Zhang X."/>
            <person name="Liu X."/>
        </authorList>
    </citation>
    <scope>NUCLEOTIDE SEQUENCE [LARGE SCALE GENOMIC DNA]</scope>
    <source>
        <strain evidence="4">W106-1 / CGMCC3.15140</strain>
    </source>
</reference>
<evidence type="ECO:0000313" key="3">
    <source>
        <dbReference type="EMBL" id="ETS73561.1"/>
    </source>
</evidence>
<dbReference type="InParanoid" id="W3WL72"/>
<keyword evidence="2" id="KW-0732">Signal</keyword>
<sequence>MKLLAVPTLLRCALLSSIVLAAADQPRLRPRARYSYSEAPRFPEITGSHSQPFDHKKAAPDSYGNLEGDLDVESYAIGDGADLEDDDYSGDGGGYAHGYPSGNNDETPFEDDPEYDDYDAHDFEEDRHGSSHSGHYSQGGRIGHSKDSKYDASRGSDRSYHAAAFDDEDLGYGTHDSYGQDMYDPIISTSSAAASDLSYNLPDGSSKSTVSTTPTTSSNTITDSSTTSTRVIPSATQILCPDKDSQCVDNFLIGCAKIFNPVDRPSVISRQVDVPGVTNPQICHQLCVEDPLCLAWADADEPEFFFGGCSHYVETIVLNSTDPFLGSLQINSFGLRGFCDLAIPESTLTTAVKTPLTTTSQSSTPILTSSSASSNLPTIPTSETSLCPQLDGQCLNSNIIRCDRDLDLDVDPPWSNYVCVTPLPIITSERECHESCNPDFTCIGWKMTQVLADASTGVGGGTGECCHVFGSVVLQDPLPQQQPLATFPEYNSYGLRFRCDDGGQSEELCPKAENTCLDGFLIKCDRFLEDDLTPATAQFTNDWRDDIFSQLGCHQACAEDLSCTAWGGYSEPLDSGEGGGEMFDCYHVHTPVVLQSPLPGFVSEPDPGSSARYGVRGACQ</sequence>
<dbReference type="KEGG" id="pfy:PFICI_14507"/>
<protein>
    <recommendedName>
        <fullName evidence="5">Apple domain-containing protein</fullName>
    </recommendedName>
</protein>